<feature type="signal peptide" evidence="1">
    <location>
        <begin position="1"/>
        <end position="16"/>
    </location>
</feature>
<proteinExistence type="predicted"/>
<dbReference type="EMBL" id="KL596659">
    <property type="protein sequence ID" value="KER30579.1"/>
    <property type="molecule type" value="Genomic_DNA"/>
</dbReference>
<keyword evidence="3" id="KW-1185">Reference proteome</keyword>
<feature type="chain" id="PRO_5001704650" evidence="1">
    <location>
        <begin position="17"/>
        <end position="75"/>
    </location>
</feature>
<evidence type="ECO:0000313" key="3">
    <source>
        <dbReference type="Proteomes" id="UP000054324"/>
    </source>
</evidence>
<keyword evidence="1" id="KW-0732">Signal</keyword>
<protein>
    <submittedName>
        <fullName evidence="2">Uncharacterized protein</fullName>
    </submittedName>
</protein>
<gene>
    <name evidence="2" type="ORF">T265_03053</name>
</gene>
<evidence type="ECO:0000256" key="1">
    <source>
        <dbReference type="SAM" id="SignalP"/>
    </source>
</evidence>
<dbReference type="GeneID" id="20317240"/>
<organism evidence="2 3">
    <name type="scientific">Opisthorchis viverrini</name>
    <name type="common">Southeast Asian liver fluke</name>
    <dbReference type="NCBI Taxonomy" id="6198"/>
    <lineage>
        <taxon>Eukaryota</taxon>
        <taxon>Metazoa</taxon>
        <taxon>Spiralia</taxon>
        <taxon>Lophotrochozoa</taxon>
        <taxon>Platyhelminthes</taxon>
        <taxon>Trematoda</taxon>
        <taxon>Digenea</taxon>
        <taxon>Opisthorchiida</taxon>
        <taxon>Opisthorchiata</taxon>
        <taxon>Opisthorchiidae</taxon>
        <taxon>Opisthorchis</taxon>
    </lineage>
</organism>
<name>A0A075AHW2_OPIVI</name>
<dbReference type="AlphaFoldDB" id="A0A075AHW2"/>
<dbReference type="CTD" id="20317240"/>
<dbReference type="KEGG" id="ovi:T265_03053"/>
<accession>A0A075AHW2</accession>
<sequence length="75" mass="8384">MLLILWGLLMNNPGERLSTCNYPVVEQDQSGAVSDRFQEDERTALQALRTMVVLVKMQIHLVNAALGCQMATGHR</sequence>
<dbReference type="Proteomes" id="UP000054324">
    <property type="component" value="Unassembled WGS sequence"/>
</dbReference>
<evidence type="ECO:0000313" key="2">
    <source>
        <dbReference type="EMBL" id="KER30579.1"/>
    </source>
</evidence>
<dbReference type="RefSeq" id="XP_009165706.1">
    <property type="nucleotide sequence ID" value="XM_009167442.1"/>
</dbReference>
<reference evidence="2 3" key="1">
    <citation type="submission" date="2013-11" db="EMBL/GenBank/DDBJ databases">
        <title>Opisthorchis viverrini - life in the bile duct.</title>
        <authorList>
            <person name="Young N.D."/>
            <person name="Nagarajan N."/>
            <person name="Lin S.J."/>
            <person name="Korhonen P.K."/>
            <person name="Jex A.R."/>
            <person name="Hall R.S."/>
            <person name="Safavi-Hemami H."/>
            <person name="Kaewkong W."/>
            <person name="Bertrand D."/>
            <person name="Gao S."/>
            <person name="Seet Q."/>
            <person name="Wongkham S."/>
            <person name="Teh B.T."/>
            <person name="Wongkham C."/>
            <person name="Intapan P.M."/>
            <person name="Maleewong W."/>
            <person name="Yang X."/>
            <person name="Hu M."/>
            <person name="Wang Z."/>
            <person name="Hofmann A."/>
            <person name="Sternberg P.W."/>
            <person name="Tan P."/>
            <person name="Wang J."/>
            <person name="Gasser R.B."/>
        </authorList>
    </citation>
    <scope>NUCLEOTIDE SEQUENCE [LARGE SCALE GENOMIC DNA]</scope>
</reference>